<evidence type="ECO:0000313" key="6">
    <source>
        <dbReference type="Proteomes" id="UP000609651"/>
    </source>
</evidence>
<dbReference type="InterPro" id="IPR036390">
    <property type="entry name" value="WH_DNA-bd_sf"/>
</dbReference>
<dbReference type="SUPFAM" id="SSF46785">
    <property type="entry name" value="Winged helix' DNA-binding domain"/>
    <property type="match status" value="2"/>
</dbReference>
<dbReference type="NCBIfam" id="TIGR00281">
    <property type="entry name" value="SMC-Scp complex subunit ScpB"/>
    <property type="match status" value="1"/>
</dbReference>
<organism evidence="5 6">
    <name type="scientific">Alienimonas chondri</name>
    <dbReference type="NCBI Taxonomy" id="2681879"/>
    <lineage>
        <taxon>Bacteria</taxon>
        <taxon>Pseudomonadati</taxon>
        <taxon>Planctomycetota</taxon>
        <taxon>Planctomycetia</taxon>
        <taxon>Planctomycetales</taxon>
        <taxon>Planctomycetaceae</taxon>
        <taxon>Alienimonas</taxon>
    </lineage>
</organism>
<keyword evidence="2" id="KW-0132">Cell division</keyword>
<evidence type="ECO:0000256" key="1">
    <source>
        <dbReference type="ARBA" id="ARBA00022490"/>
    </source>
</evidence>
<evidence type="ECO:0000256" key="2">
    <source>
        <dbReference type="ARBA" id="ARBA00022618"/>
    </source>
</evidence>
<keyword evidence="1" id="KW-0963">Cytoplasm</keyword>
<reference evidence="5 6" key="1">
    <citation type="journal article" date="2020" name="Syst. Appl. Microbiol.">
        <title>Alienimonas chondri sp. nov., a novel planctomycete isolated from the biofilm of the red alga Chondrus crispus.</title>
        <authorList>
            <person name="Vitorino I."/>
            <person name="Albuquerque L."/>
            <person name="Wiegand S."/>
            <person name="Kallscheuer N."/>
            <person name="da Costa M.S."/>
            <person name="Lobo-da-Cunha A."/>
            <person name="Jogler C."/>
            <person name="Lage O.M."/>
        </authorList>
    </citation>
    <scope>NUCLEOTIDE SEQUENCE [LARGE SCALE GENOMIC DNA]</scope>
    <source>
        <strain evidence="5 6">LzC2</strain>
    </source>
</reference>
<evidence type="ECO:0000256" key="3">
    <source>
        <dbReference type="ARBA" id="ARBA00022829"/>
    </source>
</evidence>
<dbReference type="PANTHER" id="PTHR34298">
    <property type="entry name" value="SEGREGATION AND CONDENSATION PROTEIN B"/>
    <property type="match status" value="1"/>
</dbReference>
<dbReference type="PANTHER" id="PTHR34298:SF2">
    <property type="entry name" value="SEGREGATION AND CONDENSATION PROTEIN B"/>
    <property type="match status" value="1"/>
</dbReference>
<comment type="caution">
    <text evidence="5">The sequence shown here is derived from an EMBL/GenBank/DDBJ whole genome shotgun (WGS) entry which is preliminary data.</text>
</comment>
<keyword evidence="3" id="KW-0159">Chromosome partition</keyword>
<dbReference type="Proteomes" id="UP000609651">
    <property type="component" value="Unassembled WGS sequence"/>
</dbReference>
<accession>A0ABX1VK35</accession>
<dbReference type="InterPro" id="IPR036388">
    <property type="entry name" value="WH-like_DNA-bd_sf"/>
</dbReference>
<proteinExistence type="predicted"/>
<name>A0ABX1VK35_9PLAN</name>
<protein>
    <submittedName>
        <fullName evidence="5">Segregation and condensation protein B</fullName>
    </submittedName>
</protein>
<dbReference type="Gene3D" id="1.10.10.10">
    <property type="entry name" value="Winged helix-like DNA-binding domain superfamily/Winged helix DNA-binding domain"/>
    <property type="match status" value="2"/>
</dbReference>
<dbReference type="PIRSF" id="PIRSF019345">
    <property type="entry name" value="ScpB"/>
    <property type="match status" value="1"/>
</dbReference>
<evidence type="ECO:0000313" key="5">
    <source>
        <dbReference type="EMBL" id="NNJ27542.1"/>
    </source>
</evidence>
<dbReference type="InterPro" id="IPR005234">
    <property type="entry name" value="ScpB_csome_segregation"/>
</dbReference>
<evidence type="ECO:0000256" key="4">
    <source>
        <dbReference type="ARBA" id="ARBA00023306"/>
    </source>
</evidence>
<dbReference type="EMBL" id="WTPX01000165">
    <property type="protein sequence ID" value="NNJ27542.1"/>
    <property type="molecule type" value="Genomic_DNA"/>
</dbReference>
<keyword evidence="4" id="KW-0131">Cell cycle</keyword>
<dbReference type="Pfam" id="PF04079">
    <property type="entry name" value="SMC_ScpB"/>
    <property type="match status" value="1"/>
</dbReference>
<keyword evidence="6" id="KW-1185">Reference proteome</keyword>
<gene>
    <name evidence="5" type="primary">scpB_2</name>
    <name evidence="5" type="ORF">LzC2_36470</name>
</gene>
<sequence>MRPGVWGRLPRVWRPRPPERSRVDRFAPRDGGLPAATAKLARLEAALMAADRPLSTRRLAEAASLIDTKEATALIEALNARNDAAGTAFRVERVARGWRLLTRRHLAPWLDRLHARPTVHSLSAPLLETLTVVAYRQPCTRADVDAVRGVQSADLLKQLLIDKKLIRTAGEEQTLGRPFLYETTPKFLETFGLRNLAELPEVEGLPRPA</sequence>